<evidence type="ECO:0000313" key="4">
    <source>
        <dbReference type="EMBL" id="KAJ4498467.1"/>
    </source>
</evidence>
<accession>A0ABQ8VQ08</accession>
<sequence>FTIRPFNDYDLTLNPYEACHLKKWNRQLSCMCIFVEHGFGHLKGRFPILCCLPSHHLGKAYKMIESLMIVHNILEVIGDDPYMITGFTGSGGEKEVTDFTIEVAERDADLEGDDFYRTGLLCCKLLKDQYSMF</sequence>
<reference evidence="4" key="1">
    <citation type="submission" date="2022-08" db="EMBL/GenBank/DDBJ databases">
        <title>A Global Phylogenomic Analysis of the Shiitake Genus Lentinula.</title>
        <authorList>
            <consortium name="DOE Joint Genome Institute"/>
            <person name="Sierra-Patev S."/>
            <person name="Min B."/>
            <person name="Naranjo-Ortiz M."/>
            <person name="Looney B."/>
            <person name="Konkel Z."/>
            <person name="Slot J.C."/>
            <person name="Sakamoto Y."/>
            <person name="Steenwyk J.L."/>
            <person name="Rokas A."/>
            <person name="Carro J."/>
            <person name="Camarero S."/>
            <person name="Ferreira P."/>
            <person name="Molpeceres G."/>
            <person name="Ruiz-Duenas F.J."/>
            <person name="Serrano A."/>
            <person name="Henrissat B."/>
            <person name="Drula E."/>
            <person name="Hughes K.W."/>
            <person name="Mata J.L."/>
            <person name="Ishikawa N.K."/>
            <person name="Vargas-Isla R."/>
            <person name="Ushijima S."/>
            <person name="Smith C.A."/>
            <person name="Ahrendt S."/>
            <person name="Andreopoulos W."/>
            <person name="He G."/>
            <person name="Labutti K."/>
            <person name="Lipzen A."/>
            <person name="Ng V."/>
            <person name="Riley R."/>
            <person name="Sandor L."/>
            <person name="Barry K."/>
            <person name="Martinez A.T."/>
            <person name="Xiao Y."/>
            <person name="Gibbons J.G."/>
            <person name="Terashima K."/>
            <person name="Grigoriev I.V."/>
            <person name="Hibbett D.S."/>
        </authorList>
    </citation>
    <scope>NUCLEOTIDE SEQUENCE</scope>
    <source>
        <strain evidence="4">RHP3577 ss4</strain>
    </source>
</reference>
<evidence type="ECO:0000259" key="3">
    <source>
        <dbReference type="Pfam" id="PF13359"/>
    </source>
</evidence>
<evidence type="ECO:0000313" key="5">
    <source>
        <dbReference type="Proteomes" id="UP001150217"/>
    </source>
</evidence>
<keyword evidence="5" id="KW-1185">Reference proteome</keyword>
<dbReference type="Proteomes" id="UP001150217">
    <property type="component" value="Unassembled WGS sequence"/>
</dbReference>
<protein>
    <recommendedName>
        <fullName evidence="3">DDE Tnp4 domain-containing protein</fullName>
    </recommendedName>
</protein>
<dbReference type="InterPro" id="IPR027806">
    <property type="entry name" value="HARBI1_dom"/>
</dbReference>
<gene>
    <name evidence="4" type="ORF">C8R41DRAFT_757118</name>
</gene>
<comment type="caution">
    <text evidence="4">The sequence shown here is derived from an EMBL/GenBank/DDBJ whole genome shotgun (WGS) entry which is preliminary data.</text>
</comment>
<dbReference type="EMBL" id="JANVFT010000015">
    <property type="protein sequence ID" value="KAJ4498467.1"/>
    <property type="molecule type" value="Genomic_DNA"/>
</dbReference>
<comment type="cofactor">
    <cofactor evidence="1">
        <name>a divalent metal cation</name>
        <dbReference type="ChEBI" id="CHEBI:60240"/>
    </cofactor>
</comment>
<dbReference type="Pfam" id="PF13359">
    <property type="entry name" value="DDE_Tnp_4"/>
    <property type="match status" value="1"/>
</dbReference>
<feature type="non-terminal residue" evidence="4">
    <location>
        <position position="1"/>
    </location>
</feature>
<name>A0ABQ8VQ08_9AGAR</name>
<keyword evidence="2" id="KW-0479">Metal-binding</keyword>
<proteinExistence type="predicted"/>
<organism evidence="4 5">
    <name type="scientific">Lentinula lateritia</name>
    <dbReference type="NCBI Taxonomy" id="40482"/>
    <lineage>
        <taxon>Eukaryota</taxon>
        <taxon>Fungi</taxon>
        <taxon>Dikarya</taxon>
        <taxon>Basidiomycota</taxon>
        <taxon>Agaricomycotina</taxon>
        <taxon>Agaricomycetes</taxon>
        <taxon>Agaricomycetidae</taxon>
        <taxon>Agaricales</taxon>
        <taxon>Marasmiineae</taxon>
        <taxon>Omphalotaceae</taxon>
        <taxon>Lentinula</taxon>
    </lineage>
</organism>
<evidence type="ECO:0000256" key="1">
    <source>
        <dbReference type="ARBA" id="ARBA00001968"/>
    </source>
</evidence>
<feature type="domain" description="DDE Tnp4" evidence="3">
    <location>
        <begin position="23"/>
        <end position="72"/>
    </location>
</feature>
<evidence type="ECO:0000256" key="2">
    <source>
        <dbReference type="ARBA" id="ARBA00022723"/>
    </source>
</evidence>